<proteinExistence type="predicted"/>
<reference evidence="2 3" key="1">
    <citation type="submission" date="2017-12" db="EMBL/GenBank/DDBJ databases">
        <title>High-resolution comparative analysis of great ape genomes.</title>
        <authorList>
            <person name="Pollen A."/>
            <person name="Hastie A."/>
            <person name="Hormozdiari F."/>
            <person name="Dougherty M."/>
            <person name="Liu R."/>
            <person name="Chaisson M."/>
            <person name="Hoppe E."/>
            <person name="Hill C."/>
            <person name="Pang A."/>
            <person name="Hillier L."/>
            <person name="Baker C."/>
            <person name="Armstrong J."/>
            <person name="Shendure J."/>
            <person name="Paten B."/>
            <person name="Wilson R."/>
            <person name="Chao H."/>
            <person name="Schneider V."/>
            <person name="Ventura M."/>
            <person name="Kronenberg Z."/>
            <person name="Murali S."/>
            <person name="Gordon D."/>
            <person name="Cantsilieris S."/>
            <person name="Munson K."/>
            <person name="Nelson B."/>
            <person name="Raja A."/>
            <person name="Underwood J."/>
            <person name="Diekhans M."/>
            <person name="Fiddes I."/>
            <person name="Haussler D."/>
            <person name="Eichler E."/>
        </authorList>
    </citation>
    <scope>NUCLEOTIDE SEQUENCE [LARGE SCALE GENOMIC DNA]</scope>
    <source>
        <strain evidence="2">Yerkes chimp pedigree #C0471</strain>
    </source>
</reference>
<feature type="region of interest" description="Disordered" evidence="1">
    <location>
        <begin position="42"/>
        <end position="73"/>
    </location>
</feature>
<dbReference type="InterPro" id="IPR042355">
    <property type="entry name" value="IGFLR1"/>
</dbReference>
<dbReference type="PANTHER" id="PTHR14657">
    <property type="entry name" value="IGF-LIKE FAMILY RECEPTOR 1"/>
    <property type="match status" value="1"/>
</dbReference>
<feature type="compositionally biased region" description="Basic residues" evidence="1">
    <location>
        <begin position="63"/>
        <end position="73"/>
    </location>
</feature>
<comment type="caution">
    <text evidence="2">The sequence shown here is derived from an EMBL/GenBank/DDBJ whole genome shotgun (WGS) entry which is preliminary data.</text>
</comment>
<dbReference type="Proteomes" id="UP000236370">
    <property type="component" value="Unassembled WGS sequence"/>
</dbReference>
<dbReference type="EMBL" id="NBAG03000037">
    <property type="protein sequence ID" value="PNI95789.1"/>
    <property type="molecule type" value="Genomic_DNA"/>
</dbReference>
<accession>A0A2J8QHU2</accession>
<gene>
    <name evidence="2" type="ORF">CK820_G0030228</name>
</gene>
<organism evidence="2 3">
    <name type="scientific">Pan troglodytes</name>
    <name type="common">Chimpanzee</name>
    <dbReference type="NCBI Taxonomy" id="9598"/>
    <lineage>
        <taxon>Eukaryota</taxon>
        <taxon>Metazoa</taxon>
        <taxon>Chordata</taxon>
        <taxon>Craniata</taxon>
        <taxon>Vertebrata</taxon>
        <taxon>Euteleostomi</taxon>
        <taxon>Mammalia</taxon>
        <taxon>Eutheria</taxon>
        <taxon>Euarchontoglires</taxon>
        <taxon>Primates</taxon>
        <taxon>Haplorrhini</taxon>
        <taxon>Catarrhini</taxon>
        <taxon>Hominidae</taxon>
        <taxon>Pan</taxon>
    </lineage>
</organism>
<evidence type="ECO:0000313" key="3">
    <source>
        <dbReference type="Proteomes" id="UP000236370"/>
    </source>
</evidence>
<evidence type="ECO:0000313" key="2">
    <source>
        <dbReference type="EMBL" id="PNI95789.1"/>
    </source>
</evidence>
<evidence type="ECO:0000256" key="1">
    <source>
        <dbReference type="SAM" id="MobiDB-lite"/>
    </source>
</evidence>
<name>A0A2J8QHU2_PANTR</name>
<protein>
    <submittedName>
        <fullName evidence="2">IGFLR1 isoform 6</fullName>
    </submittedName>
</protein>
<dbReference type="AlphaFoldDB" id="A0A2J8QHU2"/>
<sequence length="73" mass="7766">NCGLNDHGDFVTPPFRECSSGQCNPDGAELCSPCGGGAVTPTPAAGGGRSPWRCREAPWRQGTHGRRPHYFHS</sequence>
<dbReference type="PANTHER" id="PTHR14657:SF2">
    <property type="entry name" value="IGF-LIKE FAMILY RECEPTOR 1"/>
    <property type="match status" value="1"/>
</dbReference>
<feature type="non-terminal residue" evidence="2">
    <location>
        <position position="1"/>
    </location>
</feature>